<proteinExistence type="predicted"/>
<dbReference type="Proteomes" id="UP000019141">
    <property type="component" value="Unassembled WGS sequence"/>
</dbReference>
<name>W4LFS2_ENTF1</name>
<evidence type="ECO:0008006" key="3">
    <source>
        <dbReference type="Google" id="ProtNLM"/>
    </source>
</evidence>
<dbReference type="AlphaFoldDB" id="W4LFS2"/>
<evidence type="ECO:0000313" key="2">
    <source>
        <dbReference type="Proteomes" id="UP000019141"/>
    </source>
</evidence>
<keyword evidence="2" id="KW-1185">Reference proteome</keyword>
<dbReference type="EMBL" id="AZHW01000739">
    <property type="protein sequence ID" value="ETW96827.1"/>
    <property type="molecule type" value="Genomic_DNA"/>
</dbReference>
<evidence type="ECO:0000313" key="1">
    <source>
        <dbReference type="EMBL" id="ETW96827.1"/>
    </source>
</evidence>
<organism evidence="1 2">
    <name type="scientific">Entotheonella factor</name>
    <dbReference type="NCBI Taxonomy" id="1429438"/>
    <lineage>
        <taxon>Bacteria</taxon>
        <taxon>Pseudomonadati</taxon>
        <taxon>Nitrospinota/Tectimicrobiota group</taxon>
        <taxon>Candidatus Tectimicrobiota</taxon>
        <taxon>Candidatus Entotheonellia</taxon>
        <taxon>Candidatus Entotheonellales</taxon>
        <taxon>Candidatus Entotheonellaceae</taxon>
        <taxon>Candidatus Entotheonella</taxon>
    </lineage>
</organism>
<accession>W4LFS2</accession>
<gene>
    <name evidence="1" type="ORF">ETSY1_25105</name>
</gene>
<comment type="caution">
    <text evidence="1">The sequence shown here is derived from an EMBL/GenBank/DDBJ whole genome shotgun (WGS) entry which is preliminary data.</text>
</comment>
<reference evidence="1 2" key="1">
    <citation type="journal article" date="2014" name="Nature">
        <title>An environmental bacterial taxon with a large and distinct metabolic repertoire.</title>
        <authorList>
            <person name="Wilson M.C."/>
            <person name="Mori T."/>
            <person name="Ruckert C."/>
            <person name="Uria A.R."/>
            <person name="Helf M.J."/>
            <person name="Takada K."/>
            <person name="Gernert C."/>
            <person name="Steffens U.A."/>
            <person name="Heycke N."/>
            <person name="Schmitt S."/>
            <person name="Rinke C."/>
            <person name="Helfrich E.J."/>
            <person name="Brachmann A.O."/>
            <person name="Gurgui C."/>
            <person name="Wakimoto T."/>
            <person name="Kracht M."/>
            <person name="Crusemann M."/>
            <person name="Hentschel U."/>
            <person name="Abe I."/>
            <person name="Matsunaga S."/>
            <person name="Kalinowski J."/>
            <person name="Takeyama H."/>
            <person name="Piel J."/>
        </authorList>
    </citation>
    <scope>NUCLEOTIDE SEQUENCE [LARGE SCALE GENOMIC DNA]</scope>
    <source>
        <strain evidence="2">TSY1</strain>
    </source>
</reference>
<dbReference type="HOGENOM" id="CLU_2664217_0_0_7"/>
<protein>
    <recommendedName>
        <fullName evidence="3">DUF1653 domain-containing protein</fullName>
    </recommendedName>
</protein>
<sequence length="75" mass="8359">MNHADFRLGGEFTTGSGKTWRCTDIGQRVIVAVCLDDHPDDASWYNGPPYAVVEYVFDEYDQEDCIPAPANPPHS</sequence>